<dbReference type="PANTHER" id="PTHR20881:SF0">
    <property type="entry name" value="3-METHYL-2-OXOBUTANOATE HYDROXYMETHYLTRANSFERASE"/>
    <property type="match status" value="1"/>
</dbReference>
<evidence type="ECO:0000256" key="5">
    <source>
        <dbReference type="ARBA" id="ARBA00022679"/>
    </source>
</evidence>
<dbReference type="Proteomes" id="UP000576225">
    <property type="component" value="Unassembled WGS sequence"/>
</dbReference>
<dbReference type="Pfam" id="PF02548">
    <property type="entry name" value="Pantoate_transf"/>
    <property type="match status" value="1"/>
</dbReference>
<evidence type="ECO:0000256" key="10">
    <source>
        <dbReference type="PIRSR" id="PIRSR000388-3"/>
    </source>
</evidence>
<keyword evidence="7 10" id="KW-0460">Magnesium</keyword>
<evidence type="ECO:0000256" key="2">
    <source>
        <dbReference type="ARBA" id="ARBA00008676"/>
    </source>
</evidence>
<dbReference type="GO" id="GO:0015940">
    <property type="term" value="P:pantothenate biosynthetic process"/>
    <property type="evidence" value="ECO:0007669"/>
    <property type="project" value="UniProtKB-UniRule"/>
</dbReference>
<dbReference type="GO" id="GO:0000287">
    <property type="term" value="F:magnesium ion binding"/>
    <property type="evidence" value="ECO:0007669"/>
    <property type="project" value="TreeGrafter"/>
</dbReference>
<feature type="binding site" evidence="7 10">
    <location>
        <position position="87"/>
    </location>
    <ligand>
        <name>Mg(2+)</name>
        <dbReference type="ChEBI" id="CHEBI:18420"/>
    </ligand>
</feature>
<feature type="binding site" evidence="7 10">
    <location>
        <position position="48"/>
    </location>
    <ligand>
        <name>Mg(2+)</name>
        <dbReference type="ChEBI" id="CHEBI:18420"/>
    </ligand>
</feature>
<evidence type="ECO:0000256" key="1">
    <source>
        <dbReference type="ARBA" id="ARBA00005033"/>
    </source>
</evidence>
<feature type="binding site" evidence="7 10">
    <location>
        <position position="119"/>
    </location>
    <ligand>
        <name>Mg(2+)</name>
        <dbReference type="ChEBI" id="CHEBI:18420"/>
    </ligand>
</feature>
<gene>
    <name evidence="7 11" type="primary">panB</name>
    <name evidence="11" type="ORF">HF882_00570</name>
</gene>
<feature type="active site" description="Proton acceptor" evidence="7 8">
    <location>
        <position position="186"/>
    </location>
</feature>
<dbReference type="UniPathway" id="UPA00028">
    <property type="reaction ID" value="UER00003"/>
</dbReference>
<evidence type="ECO:0000313" key="11">
    <source>
        <dbReference type="EMBL" id="NMD85068.1"/>
    </source>
</evidence>
<comment type="similarity">
    <text evidence="2 7">Belongs to the PanB family.</text>
</comment>
<keyword evidence="7" id="KW-0963">Cytoplasm</keyword>
<feature type="binding site" evidence="7 9">
    <location>
        <position position="87"/>
    </location>
    <ligand>
        <name>3-methyl-2-oxobutanoate</name>
        <dbReference type="ChEBI" id="CHEBI:11851"/>
    </ligand>
</feature>
<keyword evidence="4 7" id="KW-0566">Pantothenate biosynthesis</keyword>
<dbReference type="HAMAP" id="MF_00156">
    <property type="entry name" value="PanB"/>
    <property type="match status" value="1"/>
</dbReference>
<evidence type="ECO:0000256" key="7">
    <source>
        <dbReference type="HAMAP-Rule" id="MF_00156"/>
    </source>
</evidence>
<dbReference type="InterPro" id="IPR003700">
    <property type="entry name" value="Pantoate_hydroxy_MeTrfase"/>
</dbReference>
<comment type="cofactor">
    <cofactor evidence="7 10">
        <name>Mg(2+)</name>
        <dbReference type="ChEBI" id="CHEBI:18420"/>
    </cofactor>
    <text evidence="7 10">Binds 1 Mg(2+) ion per subunit.</text>
</comment>
<dbReference type="AlphaFoldDB" id="A0A848APW8"/>
<dbReference type="RefSeq" id="WP_168961173.1">
    <property type="nucleotide sequence ID" value="NZ_CALXNT010000069.1"/>
</dbReference>
<evidence type="ECO:0000256" key="6">
    <source>
        <dbReference type="ARBA" id="ARBA00056497"/>
    </source>
</evidence>
<evidence type="ECO:0000256" key="4">
    <source>
        <dbReference type="ARBA" id="ARBA00022655"/>
    </source>
</evidence>
<keyword evidence="7 10" id="KW-0479">Metal-binding</keyword>
<dbReference type="SUPFAM" id="SSF51621">
    <property type="entry name" value="Phosphoenolpyruvate/pyruvate domain"/>
    <property type="match status" value="1"/>
</dbReference>
<comment type="subcellular location">
    <subcellularLocation>
        <location evidence="7">Cytoplasm</location>
    </subcellularLocation>
</comment>
<dbReference type="CDD" id="cd06557">
    <property type="entry name" value="KPHMT-like"/>
    <property type="match status" value="1"/>
</dbReference>
<dbReference type="FunFam" id="3.20.20.60:FF:000003">
    <property type="entry name" value="3-methyl-2-oxobutanoate hydroxymethyltransferase"/>
    <property type="match status" value="1"/>
</dbReference>
<dbReference type="InterPro" id="IPR015813">
    <property type="entry name" value="Pyrv/PenolPyrv_kinase-like_dom"/>
</dbReference>
<dbReference type="EMBL" id="JABAEW010000001">
    <property type="protein sequence ID" value="NMD85068.1"/>
    <property type="molecule type" value="Genomic_DNA"/>
</dbReference>
<dbReference type="PANTHER" id="PTHR20881">
    <property type="entry name" value="3-METHYL-2-OXOBUTANOATE HYDROXYMETHYLTRANSFERASE"/>
    <property type="match status" value="1"/>
</dbReference>
<dbReference type="InterPro" id="IPR040442">
    <property type="entry name" value="Pyrv_kinase-like_dom_sf"/>
</dbReference>
<comment type="subunit">
    <text evidence="3 7">Homodecamer; pentamer of dimers.</text>
</comment>
<comment type="function">
    <text evidence="6 7">Catalyzes the reversible reaction in which hydroxymethyl group from 5,10-methylenetetrahydrofolate is transferred onto alpha-ketoisovalerate to form ketopantoate.</text>
</comment>
<sequence>MSNKTKVNVSAYRKRKEAGEKIVMITAYDAPGAAAAFAAGIDMLLVGDSMAMTVLGYRNTLPLSMDEAIFHAQAVRRGAPDAFVIFDMPFMSYQVSMEEALRNAGRAIKEAGADAVKLEGGAELNPLISRLVDAGIPVMAHIGLLPQRIQTSGTYRVTGRTPEAAAKLLDDARAVEAAGAFAVVLECMPADLGGELSRALAIPTIGIGSGVQCDGQIQVLNDVLGLFEDFTPKHSRRYAELGRITREALQSYANDVRNGSFPGPENSFQ</sequence>
<comment type="catalytic activity">
    <reaction evidence="7">
        <text>(6R)-5,10-methylene-5,6,7,8-tetrahydrofolate + 3-methyl-2-oxobutanoate + H2O = 2-dehydropantoate + (6S)-5,6,7,8-tetrahydrofolate</text>
        <dbReference type="Rhea" id="RHEA:11824"/>
        <dbReference type="ChEBI" id="CHEBI:11561"/>
        <dbReference type="ChEBI" id="CHEBI:11851"/>
        <dbReference type="ChEBI" id="CHEBI:15377"/>
        <dbReference type="ChEBI" id="CHEBI:15636"/>
        <dbReference type="ChEBI" id="CHEBI:57453"/>
        <dbReference type="EC" id="2.1.2.11"/>
    </reaction>
</comment>
<comment type="pathway">
    <text evidence="1 7">Cofactor biosynthesis; (R)-pantothenate biosynthesis; (R)-pantoate from 3-methyl-2-oxobutanoate: step 1/2.</text>
</comment>
<evidence type="ECO:0000256" key="9">
    <source>
        <dbReference type="PIRSR" id="PIRSR000388-2"/>
    </source>
</evidence>
<proteinExistence type="inferred from homology"/>
<evidence type="ECO:0000313" key="12">
    <source>
        <dbReference type="Proteomes" id="UP000576225"/>
    </source>
</evidence>
<evidence type="ECO:0000256" key="3">
    <source>
        <dbReference type="ARBA" id="ARBA00011424"/>
    </source>
</evidence>
<evidence type="ECO:0000256" key="8">
    <source>
        <dbReference type="PIRSR" id="PIRSR000388-1"/>
    </source>
</evidence>
<dbReference type="GO" id="GO:0008168">
    <property type="term" value="F:methyltransferase activity"/>
    <property type="evidence" value="ECO:0007669"/>
    <property type="project" value="UniProtKB-KW"/>
</dbReference>
<dbReference type="EC" id="2.1.2.11" evidence="7"/>
<dbReference type="GO" id="GO:0032259">
    <property type="term" value="P:methylation"/>
    <property type="evidence" value="ECO:0007669"/>
    <property type="project" value="UniProtKB-KW"/>
</dbReference>
<keyword evidence="11" id="KW-0489">Methyltransferase</keyword>
<feature type="binding site" evidence="7 9">
    <location>
        <begin position="48"/>
        <end position="49"/>
    </location>
    <ligand>
        <name>3-methyl-2-oxobutanoate</name>
        <dbReference type="ChEBI" id="CHEBI:11851"/>
    </ligand>
</feature>
<accession>A0A848APW8</accession>
<name>A0A848APW8_9BACT</name>
<dbReference type="Gene3D" id="3.20.20.60">
    <property type="entry name" value="Phosphoenolpyruvate-binding domains"/>
    <property type="match status" value="1"/>
</dbReference>
<comment type="caution">
    <text evidence="11">The sequence shown here is derived from an EMBL/GenBank/DDBJ whole genome shotgun (WGS) entry which is preliminary data.</text>
</comment>
<keyword evidence="5 7" id="KW-0808">Transferase</keyword>
<organism evidence="11 12">
    <name type="scientific">Victivallis vadensis</name>
    <dbReference type="NCBI Taxonomy" id="172901"/>
    <lineage>
        <taxon>Bacteria</taxon>
        <taxon>Pseudomonadati</taxon>
        <taxon>Lentisphaerota</taxon>
        <taxon>Lentisphaeria</taxon>
        <taxon>Victivallales</taxon>
        <taxon>Victivallaceae</taxon>
        <taxon>Victivallis</taxon>
    </lineage>
</organism>
<dbReference type="NCBIfam" id="NF001452">
    <property type="entry name" value="PRK00311.1"/>
    <property type="match status" value="1"/>
</dbReference>
<dbReference type="NCBIfam" id="TIGR00222">
    <property type="entry name" value="panB"/>
    <property type="match status" value="1"/>
</dbReference>
<dbReference type="GO" id="GO:0005737">
    <property type="term" value="C:cytoplasm"/>
    <property type="evidence" value="ECO:0007669"/>
    <property type="project" value="UniProtKB-SubCell"/>
</dbReference>
<dbReference type="GO" id="GO:0003864">
    <property type="term" value="F:3-methyl-2-oxobutanoate hydroxymethyltransferase activity"/>
    <property type="evidence" value="ECO:0007669"/>
    <property type="project" value="UniProtKB-UniRule"/>
</dbReference>
<feature type="binding site" evidence="7 9">
    <location>
        <position position="117"/>
    </location>
    <ligand>
        <name>3-methyl-2-oxobutanoate</name>
        <dbReference type="ChEBI" id="CHEBI:11851"/>
    </ligand>
</feature>
<reference evidence="11 12" key="1">
    <citation type="submission" date="2020-04" db="EMBL/GenBank/DDBJ databases">
        <authorList>
            <person name="Hitch T.C.A."/>
            <person name="Wylensek D."/>
            <person name="Clavel T."/>
        </authorList>
    </citation>
    <scope>NUCLEOTIDE SEQUENCE [LARGE SCALE GENOMIC DNA]</scope>
    <source>
        <strain evidence="11 12">COR2-253-APC-1A</strain>
    </source>
</reference>
<protein>
    <recommendedName>
        <fullName evidence="7">3-methyl-2-oxobutanoate hydroxymethyltransferase</fullName>
        <ecNumber evidence="7">2.1.2.11</ecNumber>
    </recommendedName>
    <alternativeName>
        <fullName evidence="7">Ketopantoate hydroxymethyltransferase</fullName>
        <shortName evidence="7">KPHMT</shortName>
    </alternativeName>
</protein>
<dbReference type="PIRSF" id="PIRSF000388">
    <property type="entry name" value="Pantoate_hydroxy_MeTrfase"/>
    <property type="match status" value="1"/>
</dbReference>